<keyword evidence="4 10" id="KW-1133">Transmembrane helix</keyword>
<feature type="transmembrane region" description="Helical" evidence="10">
    <location>
        <begin position="20"/>
        <end position="42"/>
    </location>
</feature>
<keyword evidence="7" id="KW-0869">Chloride channel</keyword>
<evidence type="ECO:0000313" key="12">
    <source>
        <dbReference type="Proteomes" id="UP000054773"/>
    </source>
</evidence>
<keyword evidence="2" id="KW-0813">Transport</keyword>
<feature type="transmembrane region" description="Helical" evidence="10">
    <location>
        <begin position="163"/>
        <end position="181"/>
    </location>
</feature>
<feature type="transmembrane region" description="Helical" evidence="10">
    <location>
        <begin position="341"/>
        <end position="359"/>
    </location>
</feature>
<accession>A0A0W0TKR9</accession>
<feature type="transmembrane region" description="Helical" evidence="10">
    <location>
        <begin position="365"/>
        <end position="392"/>
    </location>
</feature>
<protein>
    <submittedName>
        <fullName evidence="11">Chloride channel protein (Voltage gated)</fullName>
    </submittedName>
</protein>
<feature type="transmembrane region" description="Helical" evidence="10">
    <location>
        <begin position="193"/>
        <end position="218"/>
    </location>
</feature>
<evidence type="ECO:0000256" key="7">
    <source>
        <dbReference type="ARBA" id="ARBA00023173"/>
    </source>
</evidence>
<dbReference type="AlphaFoldDB" id="A0A0W0TKR9"/>
<feature type="transmembrane region" description="Helical" evidence="10">
    <location>
        <begin position="114"/>
        <end position="132"/>
    </location>
</feature>
<dbReference type="InterPro" id="IPR001807">
    <property type="entry name" value="ClC"/>
</dbReference>
<dbReference type="InterPro" id="IPR050368">
    <property type="entry name" value="ClC-type_chloride_channel"/>
</dbReference>
<dbReference type="PATRIC" id="fig|448.7.peg.2056"/>
<dbReference type="PANTHER" id="PTHR43427:SF6">
    <property type="entry name" value="CHLORIDE CHANNEL PROTEIN CLC-E"/>
    <property type="match status" value="1"/>
</dbReference>
<feature type="transmembrane region" description="Helical" evidence="10">
    <location>
        <begin position="272"/>
        <end position="294"/>
    </location>
</feature>
<feature type="transmembrane region" description="Helical" evidence="10">
    <location>
        <begin position="238"/>
        <end position="260"/>
    </location>
</feature>
<evidence type="ECO:0000256" key="8">
    <source>
        <dbReference type="ARBA" id="ARBA00023214"/>
    </source>
</evidence>
<comment type="caution">
    <text evidence="11">The sequence shown here is derived from an EMBL/GenBank/DDBJ whole genome shotgun (WGS) entry which is preliminary data.</text>
</comment>
<keyword evidence="12" id="KW-1185">Reference proteome</keyword>
<dbReference type="EMBL" id="LNYA01000030">
    <property type="protein sequence ID" value="KTC96167.1"/>
    <property type="molecule type" value="Genomic_DNA"/>
</dbReference>
<feature type="transmembrane region" description="Helical" evidence="10">
    <location>
        <begin position="399"/>
        <end position="420"/>
    </location>
</feature>
<evidence type="ECO:0000313" key="11">
    <source>
        <dbReference type="EMBL" id="KTC96167.1"/>
    </source>
</evidence>
<keyword evidence="6 10" id="KW-0472">Membrane</keyword>
<comment type="subcellular location">
    <subcellularLocation>
        <location evidence="1">Membrane</location>
        <topology evidence="1">Multi-pass membrane protein</topology>
    </subcellularLocation>
</comment>
<dbReference type="InterPro" id="IPR014743">
    <property type="entry name" value="Cl-channel_core"/>
</dbReference>
<evidence type="ECO:0000256" key="5">
    <source>
        <dbReference type="ARBA" id="ARBA00023065"/>
    </source>
</evidence>
<name>A0A0W0TKR9_LEGER</name>
<dbReference type="SUPFAM" id="SSF81340">
    <property type="entry name" value="Clc chloride channel"/>
    <property type="match status" value="1"/>
</dbReference>
<reference evidence="11 12" key="1">
    <citation type="submission" date="2015-11" db="EMBL/GenBank/DDBJ databases">
        <title>Genomic analysis of 38 Legionella species identifies large and diverse effector repertoires.</title>
        <authorList>
            <person name="Burstein D."/>
            <person name="Amaro F."/>
            <person name="Zusman T."/>
            <person name="Lifshitz Z."/>
            <person name="Cohen O."/>
            <person name="Gilbert J.A."/>
            <person name="Pupko T."/>
            <person name="Shuman H.A."/>
            <person name="Segal G."/>
        </authorList>
    </citation>
    <scope>NUCLEOTIDE SEQUENCE [LARGE SCALE GENOMIC DNA]</scope>
    <source>
        <strain evidence="11 12">SE-32A-C8</strain>
    </source>
</reference>
<dbReference type="CDD" id="cd01033">
    <property type="entry name" value="ClC_like"/>
    <property type="match status" value="1"/>
</dbReference>
<dbReference type="PRINTS" id="PR00762">
    <property type="entry name" value="CLCHANNEL"/>
</dbReference>
<proteinExistence type="predicted"/>
<dbReference type="GO" id="GO:0005254">
    <property type="term" value="F:chloride channel activity"/>
    <property type="evidence" value="ECO:0007669"/>
    <property type="project" value="UniProtKB-KW"/>
</dbReference>
<evidence type="ECO:0000256" key="2">
    <source>
        <dbReference type="ARBA" id="ARBA00022448"/>
    </source>
</evidence>
<dbReference type="STRING" id="448.Lery_1959"/>
<evidence type="ECO:0000256" key="10">
    <source>
        <dbReference type="SAM" id="Phobius"/>
    </source>
</evidence>
<evidence type="ECO:0000256" key="3">
    <source>
        <dbReference type="ARBA" id="ARBA00022692"/>
    </source>
</evidence>
<evidence type="ECO:0000256" key="6">
    <source>
        <dbReference type="ARBA" id="ARBA00023136"/>
    </source>
</evidence>
<dbReference type="Pfam" id="PF00654">
    <property type="entry name" value="Voltage_CLC"/>
    <property type="match status" value="1"/>
</dbReference>
<sequence>MATTKGRIAAKKTDTRRFQWLLLVLGVGVLSGVAGLFAALLLKSAQHLAYGYSPLQLVSNETFLQGVRASSPLRRVLVLCLCGFIAGFGWWALSAYGQRLVSIADALKNKKPMPVFSTLVHALLQLVTIGLGSPLGRETAPREISAVFAQQLSVKAGLNPEQLGILLACGAGAGFAAVYNVPLSGALFTLEVLLCTWSWSVLLPALATAIIATAVSWIGLGNEPQYLIAAYEFKAPFMLWAVLCGPIFGLAAHWFIRLTVMAKQQAPRDRSLWLTCFINFLLIGLLAVYFPALLGNGKSPARLEFTNEIGVGLSLLLLLLRVVIVASSLRAGAKGGLLTPCLANGALLGVVLGGVFNLMGQDNSLNAYAMVGAAAFLAAGQKMPITAVVLLFELTQARFDLLMPLLFAVTGAVAVFQWVALDDKK</sequence>
<dbReference type="GO" id="GO:0034707">
    <property type="term" value="C:chloride channel complex"/>
    <property type="evidence" value="ECO:0007669"/>
    <property type="project" value="UniProtKB-KW"/>
</dbReference>
<dbReference type="Gene3D" id="1.10.3080.10">
    <property type="entry name" value="Clc chloride channel"/>
    <property type="match status" value="1"/>
</dbReference>
<dbReference type="OrthoDB" id="3261015at2"/>
<keyword evidence="3 10" id="KW-0812">Transmembrane</keyword>
<dbReference type="PANTHER" id="PTHR43427">
    <property type="entry name" value="CHLORIDE CHANNEL PROTEIN CLC-E"/>
    <property type="match status" value="1"/>
</dbReference>
<keyword evidence="5" id="KW-0406">Ion transport</keyword>
<keyword evidence="8" id="KW-0868">Chloride</keyword>
<feature type="transmembrane region" description="Helical" evidence="10">
    <location>
        <begin position="309"/>
        <end position="329"/>
    </location>
</feature>
<keyword evidence="9" id="KW-0407">Ion channel</keyword>
<evidence type="ECO:0000256" key="9">
    <source>
        <dbReference type="ARBA" id="ARBA00023303"/>
    </source>
</evidence>
<evidence type="ECO:0000256" key="1">
    <source>
        <dbReference type="ARBA" id="ARBA00004141"/>
    </source>
</evidence>
<feature type="transmembrane region" description="Helical" evidence="10">
    <location>
        <begin position="76"/>
        <end position="93"/>
    </location>
</feature>
<organism evidence="11 12">
    <name type="scientific">Legionella erythra</name>
    <dbReference type="NCBI Taxonomy" id="448"/>
    <lineage>
        <taxon>Bacteria</taxon>
        <taxon>Pseudomonadati</taxon>
        <taxon>Pseudomonadota</taxon>
        <taxon>Gammaproteobacteria</taxon>
        <taxon>Legionellales</taxon>
        <taxon>Legionellaceae</taxon>
        <taxon>Legionella</taxon>
    </lineage>
</organism>
<dbReference type="Proteomes" id="UP000054773">
    <property type="component" value="Unassembled WGS sequence"/>
</dbReference>
<gene>
    <name evidence="11" type="ORF">Lery_1959</name>
</gene>
<evidence type="ECO:0000256" key="4">
    <source>
        <dbReference type="ARBA" id="ARBA00022989"/>
    </source>
</evidence>